<protein>
    <submittedName>
        <fullName evidence="1">Uncharacterized protein</fullName>
    </submittedName>
</protein>
<dbReference type="Proteomes" id="UP001163603">
    <property type="component" value="Chromosome 6"/>
</dbReference>
<evidence type="ECO:0000313" key="2">
    <source>
        <dbReference type="Proteomes" id="UP001163603"/>
    </source>
</evidence>
<name>A0ACC0YM21_9ROSI</name>
<evidence type="ECO:0000313" key="1">
    <source>
        <dbReference type="EMBL" id="KAJ0038168.1"/>
    </source>
</evidence>
<gene>
    <name evidence="1" type="ORF">Pint_22332</name>
</gene>
<organism evidence="1 2">
    <name type="scientific">Pistacia integerrima</name>
    <dbReference type="NCBI Taxonomy" id="434235"/>
    <lineage>
        <taxon>Eukaryota</taxon>
        <taxon>Viridiplantae</taxon>
        <taxon>Streptophyta</taxon>
        <taxon>Embryophyta</taxon>
        <taxon>Tracheophyta</taxon>
        <taxon>Spermatophyta</taxon>
        <taxon>Magnoliopsida</taxon>
        <taxon>eudicotyledons</taxon>
        <taxon>Gunneridae</taxon>
        <taxon>Pentapetalae</taxon>
        <taxon>rosids</taxon>
        <taxon>malvids</taxon>
        <taxon>Sapindales</taxon>
        <taxon>Anacardiaceae</taxon>
        <taxon>Pistacia</taxon>
    </lineage>
</organism>
<proteinExistence type="predicted"/>
<reference evidence="2" key="1">
    <citation type="journal article" date="2023" name="G3 (Bethesda)">
        <title>Genome assembly and association tests identify interacting loci associated with vigor, precocity, and sex in interspecific pistachio rootstocks.</title>
        <authorList>
            <person name="Palmer W."/>
            <person name="Jacygrad E."/>
            <person name="Sagayaradj S."/>
            <person name="Cavanaugh K."/>
            <person name="Han R."/>
            <person name="Bertier L."/>
            <person name="Beede B."/>
            <person name="Kafkas S."/>
            <person name="Golino D."/>
            <person name="Preece J."/>
            <person name="Michelmore R."/>
        </authorList>
    </citation>
    <scope>NUCLEOTIDE SEQUENCE [LARGE SCALE GENOMIC DNA]</scope>
</reference>
<accession>A0ACC0YM21</accession>
<comment type="caution">
    <text evidence="1">The sequence shown here is derived from an EMBL/GenBank/DDBJ whole genome shotgun (WGS) entry which is preliminary data.</text>
</comment>
<sequence>MEVVPSSCAFGSADVLEALGVVLDLGPEDVTRYVNEAGIGFMMSPKYHPVVNIVRPVRKTLKVKTVLNILGPMLNPAQVPVVVVQKIANAFQRFGMKRALVVHLEGLDEMSPLGPGLVLDVTPEKIERFSFDPCKILSFGIPRCTLASLLVYNAKVLRDVLSIADAFVSFLFLLSSPTECSLFLIVSRISYDPKSLHMTAWWSKCERLVKKYPWHAKHCYQQKLLRHWICGYKFPSRSSSLACGSADVLEALGVVLDLGPEDVRRCVNEAGIGFMMSPKYHPVMNIVRPVLKIANALQEFGMKRALVVDSECLDEMSPLVKFGIPRCTLASLLVYNAKVLRDVLSVADAFILNATSCLLVRSHVNNLAEGVSLACETLLSAKALKTGFVDTDFQG</sequence>
<keyword evidence="2" id="KW-1185">Reference proteome</keyword>
<dbReference type="EMBL" id="CM047741">
    <property type="protein sequence ID" value="KAJ0038168.1"/>
    <property type="molecule type" value="Genomic_DNA"/>
</dbReference>